<dbReference type="EMBL" id="FCOI02000003">
    <property type="protein sequence ID" value="SAK49304.1"/>
    <property type="molecule type" value="Genomic_DNA"/>
</dbReference>
<dbReference type="RefSeq" id="WP_061159278.1">
    <property type="nucleotide sequence ID" value="NZ_FCOI02000003.1"/>
</dbReference>
<evidence type="ECO:0000313" key="2">
    <source>
        <dbReference type="EMBL" id="SAK49304.1"/>
    </source>
</evidence>
<dbReference type="PROSITE" id="PS51257">
    <property type="entry name" value="PROKAR_LIPOPROTEIN"/>
    <property type="match status" value="1"/>
</dbReference>
<keyword evidence="1" id="KW-0732">Signal</keyword>
<accession>A0A157ZUS2</accession>
<organism evidence="2 3">
    <name type="scientific">Caballeronia temeraria</name>
    <dbReference type="NCBI Taxonomy" id="1777137"/>
    <lineage>
        <taxon>Bacteria</taxon>
        <taxon>Pseudomonadati</taxon>
        <taxon>Pseudomonadota</taxon>
        <taxon>Betaproteobacteria</taxon>
        <taxon>Burkholderiales</taxon>
        <taxon>Burkholderiaceae</taxon>
        <taxon>Caballeronia</taxon>
    </lineage>
</organism>
<sequence length="222" mass="22344">MKTSCLRGSLAALGFALGCALGMPAFAQSASTCPPTTASDANASKLVQVRDFTPVSHEAGSSRLLGSRLRSARNSMKVDVNASVLADDIVGALNAKGIAACHVTADSPPPASGWLVSGEFDETLSSGFGAALPSTGSSDKKPNTHVTVQLANLAASPDAALTQIDTSSELKGQKSAAAPKPYGAAARFVINTAESMSSLDDLAAKIADQIAAEKSKLEGGGP</sequence>
<reference evidence="3" key="1">
    <citation type="submission" date="2016-01" db="EMBL/GenBank/DDBJ databases">
        <authorList>
            <person name="Peeters Charlotte."/>
        </authorList>
    </citation>
    <scope>NUCLEOTIDE SEQUENCE [LARGE SCALE GENOMIC DNA]</scope>
</reference>
<dbReference type="STRING" id="1777137.AWB76_01314"/>
<feature type="signal peptide" evidence="1">
    <location>
        <begin position="1"/>
        <end position="27"/>
    </location>
</feature>
<dbReference type="AlphaFoldDB" id="A0A157ZUS2"/>
<keyword evidence="3" id="KW-1185">Reference proteome</keyword>
<evidence type="ECO:0000313" key="3">
    <source>
        <dbReference type="Proteomes" id="UP000054624"/>
    </source>
</evidence>
<dbReference type="Proteomes" id="UP000054624">
    <property type="component" value="Unassembled WGS sequence"/>
</dbReference>
<evidence type="ECO:0008006" key="4">
    <source>
        <dbReference type="Google" id="ProtNLM"/>
    </source>
</evidence>
<evidence type="ECO:0000256" key="1">
    <source>
        <dbReference type="SAM" id="SignalP"/>
    </source>
</evidence>
<feature type="chain" id="PRO_5007619739" description="Lipoprotein" evidence="1">
    <location>
        <begin position="28"/>
        <end position="222"/>
    </location>
</feature>
<protein>
    <recommendedName>
        <fullName evidence="4">Lipoprotein</fullName>
    </recommendedName>
</protein>
<gene>
    <name evidence="2" type="ORF">AWB76_01314</name>
</gene>
<proteinExistence type="predicted"/>
<name>A0A157ZUS2_9BURK</name>